<evidence type="ECO:0000313" key="4">
    <source>
        <dbReference type="EMBL" id="CZR61082.1"/>
    </source>
</evidence>
<name>A0A1L7X7T6_9HELO</name>
<dbReference type="Pfam" id="PF09011">
    <property type="entry name" value="HMG_box_2"/>
    <property type="match status" value="1"/>
</dbReference>
<sequence>MLSAIGRAAVKRVVAGGPQSTNRTFQTIWQLQRVALSQRADNDASQSHPWLQSKRSYVTASKATKTTKSKSSTTAKPRAKKGPAKKVVKKPLKRAAKKTVKRGRPALKKKPVKKPVKAKKILTEEQKKKLAVKQERALIKELKIKALTPPKQKPRTAWSIFVSKELANTAGKPTERMGTLPDKYKAISPSELESLNHIANQNKTANVVAYKQWVESHTPDQIRIANNARLALKKKLNKTSGYPAIKDSRLPKRITNARALFTKDRYASGDFKGISLSDASKLLSSDWNSLSPSERKAYTDRAAADTQRYVQEFKTVFHRDSTAQT</sequence>
<dbReference type="AlphaFoldDB" id="A0A1L7X7T6"/>
<evidence type="ECO:0000256" key="1">
    <source>
        <dbReference type="PROSITE-ProRule" id="PRU00267"/>
    </source>
</evidence>
<proteinExistence type="predicted"/>
<feature type="domain" description="HMG box" evidence="3">
    <location>
        <begin position="251"/>
        <end position="317"/>
    </location>
</feature>
<keyword evidence="5" id="KW-1185">Reference proteome</keyword>
<dbReference type="CDD" id="cd00084">
    <property type="entry name" value="HMG-box_SF"/>
    <property type="match status" value="1"/>
</dbReference>
<gene>
    <name evidence="4" type="ORF">PAC_10978</name>
</gene>
<dbReference type="EMBL" id="FJOG01000017">
    <property type="protein sequence ID" value="CZR61082.1"/>
    <property type="molecule type" value="Genomic_DNA"/>
</dbReference>
<dbReference type="SUPFAM" id="SSF47095">
    <property type="entry name" value="HMG-box"/>
    <property type="match status" value="2"/>
</dbReference>
<feature type="compositionally biased region" description="Basic residues" evidence="2">
    <location>
        <begin position="77"/>
        <end position="117"/>
    </location>
</feature>
<dbReference type="InterPro" id="IPR036910">
    <property type="entry name" value="HMG_box_dom_sf"/>
</dbReference>
<dbReference type="OrthoDB" id="1919336at2759"/>
<feature type="DNA-binding region" description="HMG box" evidence="1">
    <location>
        <begin position="251"/>
        <end position="317"/>
    </location>
</feature>
<keyword evidence="1" id="KW-0238">DNA-binding</keyword>
<dbReference type="Proteomes" id="UP000184330">
    <property type="component" value="Unassembled WGS sequence"/>
</dbReference>
<dbReference type="GO" id="GO:0003677">
    <property type="term" value="F:DNA binding"/>
    <property type="evidence" value="ECO:0007669"/>
    <property type="project" value="UniProtKB-UniRule"/>
</dbReference>
<dbReference type="STRING" id="576137.A0A1L7X7T6"/>
<keyword evidence="1" id="KW-0539">Nucleus</keyword>
<protein>
    <recommendedName>
        <fullName evidence="3">HMG box domain-containing protein</fullName>
    </recommendedName>
</protein>
<organism evidence="4 5">
    <name type="scientific">Phialocephala subalpina</name>
    <dbReference type="NCBI Taxonomy" id="576137"/>
    <lineage>
        <taxon>Eukaryota</taxon>
        <taxon>Fungi</taxon>
        <taxon>Dikarya</taxon>
        <taxon>Ascomycota</taxon>
        <taxon>Pezizomycotina</taxon>
        <taxon>Leotiomycetes</taxon>
        <taxon>Helotiales</taxon>
        <taxon>Mollisiaceae</taxon>
        <taxon>Phialocephala</taxon>
        <taxon>Phialocephala fortinii species complex</taxon>
    </lineage>
</organism>
<feature type="region of interest" description="Disordered" evidence="2">
    <location>
        <begin position="38"/>
        <end position="117"/>
    </location>
</feature>
<evidence type="ECO:0000256" key="2">
    <source>
        <dbReference type="SAM" id="MobiDB-lite"/>
    </source>
</evidence>
<accession>A0A1L7X7T6</accession>
<dbReference type="InterPro" id="IPR009071">
    <property type="entry name" value="HMG_box_dom"/>
</dbReference>
<evidence type="ECO:0000259" key="3">
    <source>
        <dbReference type="PROSITE" id="PS50118"/>
    </source>
</evidence>
<dbReference type="GO" id="GO:0005634">
    <property type="term" value="C:nucleus"/>
    <property type="evidence" value="ECO:0007669"/>
    <property type="project" value="UniProtKB-UniRule"/>
</dbReference>
<feature type="compositionally biased region" description="Polar residues" evidence="2">
    <location>
        <begin position="43"/>
        <end position="58"/>
    </location>
</feature>
<dbReference type="PROSITE" id="PS50118">
    <property type="entry name" value="HMG_BOX_2"/>
    <property type="match status" value="1"/>
</dbReference>
<evidence type="ECO:0000313" key="5">
    <source>
        <dbReference type="Proteomes" id="UP000184330"/>
    </source>
</evidence>
<reference evidence="4 5" key="1">
    <citation type="submission" date="2016-03" db="EMBL/GenBank/DDBJ databases">
        <authorList>
            <person name="Ploux O."/>
        </authorList>
    </citation>
    <scope>NUCLEOTIDE SEQUENCE [LARGE SCALE GENOMIC DNA]</scope>
    <source>
        <strain evidence="4 5">UAMH 11012</strain>
    </source>
</reference>
<dbReference type="SMART" id="SM00398">
    <property type="entry name" value="HMG"/>
    <property type="match status" value="1"/>
</dbReference>
<dbReference type="Gene3D" id="1.10.30.10">
    <property type="entry name" value="High mobility group box domain"/>
    <property type="match status" value="2"/>
</dbReference>
<feature type="compositionally biased region" description="Low complexity" evidence="2">
    <location>
        <begin position="59"/>
        <end position="76"/>
    </location>
</feature>